<dbReference type="GO" id="GO:0005829">
    <property type="term" value="C:cytosol"/>
    <property type="evidence" value="ECO:0007669"/>
    <property type="project" value="TreeGrafter"/>
</dbReference>
<protein>
    <submittedName>
        <fullName evidence="3">Phosphoglycerate mutase</fullName>
        <ecNumber evidence="3">5.4.2.-</ecNumber>
    </submittedName>
</protein>
<dbReference type="InterPro" id="IPR029033">
    <property type="entry name" value="His_PPase_superfam"/>
</dbReference>
<evidence type="ECO:0000256" key="2">
    <source>
        <dbReference type="PIRSR" id="PIRSR613078-2"/>
    </source>
</evidence>
<sequence length="213" mass="23561">MTEFWFIRHGETAWNLERRLQGWQDTPLNPLGINQAALVADRLEAEALQTPFAAIYSSDLQRAHDTALPASERLGLRVRTEPGLRERGFGVLEGLSYDTLDEKAPEAAAAWKSRDPARALEGGETLGQFQARIVASVDDIAPRHVGERVLAFTHGGVLDIIWRHAKGLPLNGPRDTPMLNASINRVSVENGRWQVIGWGDVDHMAELAKDDVV</sequence>
<keyword evidence="3" id="KW-0413">Isomerase</keyword>
<proteinExistence type="predicted"/>
<feature type="active site" description="Tele-phosphohistidine intermediate" evidence="1">
    <location>
        <position position="9"/>
    </location>
</feature>
<dbReference type="GO" id="GO:0016853">
    <property type="term" value="F:isomerase activity"/>
    <property type="evidence" value="ECO:0007669"/>
    <property type="project" value="UniProtKB-KW"/>
</dbReference>
<organism evidence="3 4">
    <name type="scientific">Bordetella ansorpii</name>
    <dbReference type="NCBI Taxonomy" id="288768"/>
    <lineage>
        <taxon>Bacteria</taxon>
        <taxon>Pseudomonadati</taxon>
        <taxon>Pseudomonadota</taxon>
        <taxon>Betaproteobacteria</taxon>
        <taxon>Burkholderiales</taxon>
        <taxon>Alcaligenaceae</taxon>
        <taxon>Bordetella</taxon>
    </lineage>
</organism>
<gene>
    <name evidence="3" type="primary">gpmB</name>
    <name evidence="3" type="ORF">SAMEA1982600_00130</name>
</gene>
<reference evidence="3 4" key="1">
    <citation type="submission" date="2016-03" db="EMBL/GenBank/DDBJ databases">
        <authorList>
            <consortium name="Pathogen Informatics"/>
        </authorList>
    </citation>
    <scope>NUCLEOTIDE SEQUENCE [LARGE SCALE GENOMIC DNA]</scope>
    <source>
        <strain evidence="3 4">NCTC13364</strain>
    </source>
</reference>
<dbReference type="PANTHER" id="PTHR48100">
    <property type="entry name" value="BROAD-SPECIFICITY PHOSPHATASE YOR283W-RELATED"/>
    <property type="match status" value="1"/>
</dbReference>
<dbReference type="Gene3D" id="3.40.50.1240">
    <property type="entry name" value="Phosphoglycerate mutase-like"/>
    <property type="match status" value="1"/>
</dbReference>
<evidence type="ECO:0000313" key="3">
    <source>
        <dbReference type="EMBL" id="CZZ91994.1"/>
    </source>
</evidence>
<dbReference type="InterPro" id="IPR050275">
    <property type="entry name" value="PGM_Phosphatase"/>
</dbReference>
<dbReference type="PANTHER" id="PTHR48100:SF44">
    <property type="entry name" value="PHOSPHATASE C1620.13-RELATED"/>
    <property type="match status" value="1"/>
</dbReference>
<evidence type="ECO:0000256" key="1">
    <source>
        <dbReference type="PIRSR" id="PIRSR613078-1"/>
    </source>
</evidence>
<accession>A0A146ARS5</accession>
<evidence type="ECO:0000313" key="4">
    <source>
        <dbReference type="Proteomes" id="UP000077037"/>
    </source>
</evidence>
<dbReference type="Proteomes" id="UP000077037">
    <property type="component" value="Unassembled WGS sequence"/>
</dbReference>
<dbReference type="SMART" id="SM00855">
    <property type="entry name" value="PGAM"/>
    <property type="match status" value="1"/>
</dbReference>
<feature type="binding site" evidence="2">
    <location>
        <position position="62"/>
    </location>
    <ligand>
        <name>substrate</name>
    </ligand>
</feature>
<dbReference type="SUPFAM" id="SSF53254">
    <property type="entry name" value="Phosphoglycerate mutase-like"/>
    <property type="match status" value="1"/>
</dbReference>
<dbReference type="Pfam" id="PF00300">
    <property type="entry name" value="His_Phos_1"/>
    <property type="match status" value="1"/>
</dbReference>
<dbReference type="InterPro" id="IPR013078">
    <property type="entry name" value="His_Pase_superF_clade-1"/>
</dbReference>
<dbReference type="OrthoDB" id="9783269at2"/>
<dbReference type="CDD" id="cd07067">
    <property type="entry name" value="HP_PGM_like"/>
    <property type="match status" value="1"/>
</dbReference>
<feature type="active site" description="Proton donor/acceptor" evidence="1">
    <location>
        <position position="86"/>
    </location>
</feature>
<dbReference type="EMBL" id="FKBS01000002">
    <property type="protein sequence ID" value="CZZ91994.1"/>
    <property type="molecule type" value="Genomic_DNA"/>
</dbReference>
<name>A0A146ARS5_9BORD</name>
<feature type="binding site" evidence="2">
    <location>
        <begin position="8"/>
        <end position="15"/>
    </location>
    <ligand>
        <name>substrate</name>
    </ligand>
</feature>
<dbReference type="RefSeq" id="WP_066406397.1">
    <property type="nucleotide sequence ID" value="NZ_FKBS01000002.1"/>
</dbReference>
<dbReference type="EC" id="5.4.2.-" evidence="3"/>
<dbReference type="GO" id="GO:0016791">
    <property type="term" value="F:phosphatase activity"/>
    <property type="evidence" value="ECO:0007669"/>
    <property type="project" value="TreeGrafter"/>
</dbReference>
<dbReference type="AlphaFoldDB" id="A0A146ARS5"/>